<dbReference type="STRING" id="4529.A0A0E0MTH0"/>
<keyword evidence="6" id="KW-1185">Reference proteome</keyword>
<dbReference type="Gene3D" id="3.10.110.10">
    <property type="entry name" value="Ubiquitin Conjugating Enzyme"/>
    <property type="match status" value="1"/>
</dbReference>
<reference evidence="5" key="2">
    <citation type="submission" date="2015-06" db="UniProtKB">
        <authorList>
            <consortium name="EnsemblPlants"/>
        </authorList>
    </citation>
    <scope>IDENTIFICATION</scope>
</reference>
<dbReference type="PANTHER" id="PTHR46116">
    <property type="entry name" value="(E3-INDEPENDENT) E2 UBIQUITIN-CONJUGATING ENZYME"/>
    <property type="match status" value="1"/>
</dbReference>
<feature type="region of interest" description="Disordered" evidence="3">
    <location>
        <begin position="365"/>
        <end position="389"/>
    </location>
</feature>
<evidence type="ECO:0000256" key="1">
    <source>
        <dbReference type="ARBA" id="ARBA00022679"/>
    </source>
</evidence>
<evidence type="ECO:0000256" key="2">
    <source>
        <dbReference type="ARBA" id="ARBA00022786"/>
    </source>
</evidence>
<dbReference type="Gramene" id="ORUFI01G09000.3">
    <property type="protein sequence ID" value="ORUFI01G09000.3"/>
    <property type="gene ID" value="ORUFI01G09000"/>
</dbReference>
<dbReference type="SUPFAM" id="SSF54495">
    <property type="entry name" value="UBC-like"/>
    <property type="match status" value="1"/>
</dbReference>
<name>A0A0E0MTH0_ORYRU</name>
<evidence type="ECO:0000256" key="3">
    <source>
        <dbReference type="SAM" id="MobiDB-lite"/>
    </source>
</evidence>
<dbReference type="Pfam" id="PF00179">
    <property type="entry name" value="UQ_con"/>
    <property type="match status" value="1"/>
</dbReference>
<proteinExistence type="predicted"/>
<feature type="domain" description="UBC core" evidence="4">
    <location>
        <begin position="165"/>
        <end position="225"/>
    </location>
</feature>
<protein>
    <recommendedName>
        <fullName evidence="4">UBC core domain-containing protein</fullName>
    </recommendedName>
</protein>
<sequence length="389" mass="42445">MAAAAVGVASRARRSSGPRGVAFCRWTNGLLHPRFVFPEAAAVAGSGAGSAQGAFCVKWVLRMVLNKVLELFCVKKKDSKKKVAAPHPTANVSTNNSLLDPFSTGNGTVLSVQKHEPECSSVISSMTRTEYGFESDGCNSFSHFDVQDFSDHYYAKNSPGKTSKDWVKTIQNEWRLLQKDLPESIYVRVYEDRIDLLRAAIVGPAETPYHDGLFFFDVHFPSEYPQSHRLTHVHIPSLMSYESPMHTCHGKWSSIPSSGRTARRSTLTSSRFFMHRFFKYHCHARLGLRGELVKEGRRRLHLDGLARILGHDAAVVAMASATLGKKDASKVPASSSALALAPEVGRRELLPTIAVVMAVTPNATSPSLPAPGVAQPGIRSGASSSNSFH</sequence>
<keyword evidence="2" id="KW-0833">Ubl conjugation pathway</keyword>
<dbReference type="eggNOG" id="KOG0895">
    <property type="taxonomic scope" value="Eukaryota"/>
</dbReference>
<keyword evidence="1" id="KW-0808">Transferase</keyword>
<accession>A0A0E0MTH0</accession>
<dbReference type="InterPro" id="IPR000608">
    <property type="entry name" value="UBC"/>
</dbReference>
<dbReference type="EnsemblPlants" id="ORUFI01G09000.3">
    <property type="protein sequence ID" value="ORUFI01G09000.3"/>
    <property type="gene ID" value="ORUFI01G09000"/>
</dbReference>
<dbReference type="PANTHER" id="PTHR46116:SF19">
    <property type="entry name" value="UBIQUITIN-CONJUGATING ENZYME FAMILY PROTEIN"/>
    <property type="match status" value="1"/>
</dbReference>
<dbReference type="AlphaFoldDB" id="A0A0E0MTH0"/>
<evidence type="ECO:0000313" key="5">
    <source>
        <dbReference type="EnsemblPlants" id="ORUFI01G09000.3"/>
    </source>
</evidence>
<dbReference type="GO" id="GO:0061631">
    <property type="term" value="F:ubiquitin conjugating enzyme activity"/>
    <property type="evidence" value="ECO:0007669"/>
    <property type="project" value="TreeGrafter"/>
</dbReference>
<evidence type="ECO:0000313" key="6">
    <source>
        <dbReference type="Proteomes" id="UP000008022"/>
    </source>
</evidence>
<evidence type="ECO:0000259" key="4">
    <source>
        <dbReference type="PROSITE" id="PS50127"/>
    </source>
</evidence>
<reference evidence="6" key="1">
    <citation type="submission" date="2013-06" db="EMBL/GenBank/DDBJ databases">
        <authorList>
            <person name="Zhao Q."/>
        </authorList>
    </citation>
    <scope>NUCLEOTIDE SEQUENCE</scope>
    <source>
        <strain evidence="6">cv. W1943</strain>
    </source>
</reference>
<dbReference type="Proteomes" id="UP000008022">
    <property type="component" value="Unassembled WGS sequence"/>
</dbReference>
<dbReference type="InterPro" id="IPR016135">
    <property type="entry name" value="UBQ-conjugating_enzyme/RWD"/>
</dbReference>
<organism evidence="5 6">
    <name type="scientific">Oryza rufipogon</name>
    <name type="common">Brownbeard rice</name>
    <name type="synonym">Asian wild rice</name>
    <dbReference type="NCBI Taxonomy" id="4529"/>
    <lineage>
        <taxon>Eukaryota</taxon>
        <taxon>Viridiplantae</taxon>
        <taxon>Streptophyta</taxon>
        <taxon>Embryophyta</taxon>
        <taxon>Tracheophyta</taxon>
        <taxon>Spermatophyta</taxon>
        <taxon>Magnoliopsida</taxon>
        <taxon>Liliopsida</taxon>
        <taxon>Poales</taxon>
        <taxon>Poaceae</taxon>
        <taxon>BOP clade</taxon>
        <taxon>Oryzoideae</taxon>
        <taxon>Oryzeae</taxon>
        <taxon>Oryzinae</taxon>
        <taxon>Oryza</taxon>
    </lineage>
</organism>
<dbReference type="PROSITE" id="PS50127">
    <property type="entry name" value="UBC_2"/>
    <property type="match status" value="1"/>
</dbReference>